<proteinExistence type="predicted"/>
<evidence type="ECO:0008006" key="4">
    <source>
        <dbReference type="Google" id="ProtNLM"/>
    </source>
</evidence>
<feature type="compositionally biased region" description="Acidic residues" evidence="1">
    <location>
        <begin position="109"/>
        <end position="129"/>
    </location>
</feature>
<dbReference type="AlphaFoldDB" id="A0A927MQP6"/>
<organism evidence="2 3">
    <name type="scientific">Actinopolymorpha pittospori</name>
    <dbReference type="NCBI Taxonomy" id="648752"/>
    <lineage>
        <taxon>Bacteria</taxon>
        <taxon>Bacillati</taxon>
        <taxon>Actinomycetota</taxon>
        <taxon>Actinomycetes</taxon>
        <taxon>Propionibacteriales</taxon>
        <taxon>Actinopolymorphaceae</taxon>
        <taxon>Actinopolymorpha</taxon>
    </lineage>
</organism>
<comment type="caution">
    <text evidence="2">The sequence shown here is derived from an EMBL/GenBank/DDBJ whole genome shotgun (WGS) entry which is preliminary data.</text>
</comment>
<dbReference type="Proteomes" id="UP000638648">
    <property type="component" value="Unassembled WGS sequence"/>
</dbReference>
<feature type="region of interest" description="Disordered" evidence="1">
    <location>
        <begin position="92"/>
        <end position="191"/>
    </location>
</feature>
<keyword evidence="3" id="KW-1185">Reference proteome</keyword>
<sequence length="191" mass="21119">MNDSSKIALAVVGGYVLGRRKKVKMALLLGSALVGRHLDVRSLGKEVLGRLAGSPEVGRIVGDVRGEMMSTGRAAAVAVLSRPLDNLADRLEERTSRLAGAPPKGRREDEDEDDEYEDRAEDQEEEKEEEPERGRGEEEEEAPRRRRAARRESGYGGSERRRSPNAVSPRQGRDRESRTTNRTGRRGSGRG</sequence>
<feature type="compositionally biased region" description="Basic and acidic residues" evidence="1">
    <location>
        <begin position="150"/>
        <end position="162"/>
    </location>
</feature>
<accession>A0A927MQP6</accession>
<protein>
    <recommendedName>
        <fullName evidence="4">DNA primase</fullName>
    </recommendedName>
</protein>
<name>A0A927MQP6_9ACTN</name>
<gene>
    <name evidence="2" type="ORF">HEB94_001182</name>
</gene>
<evidence type="ECO:0000313" key="2">
    <source>
        <dbReference type="EMBL" id="MBE1604334.1"/>
    </source>
</evidence>
<dbReference type="EMBL" id="JADBEM010000001">
    <property type="protein sequence ID" value="MBE1604334.1"/>
    <property type="molecule type" value="Genomic_DNA"/>
</dbReference>
<evidence type="ECO:0000256" key="1">
    <source>
        <dbReference type="SAM" id="MobiDB-lite"/>
    </source>
</evidence>
<reference evidence="2" key="1">
    <citation type="submission" date="2020-10" db="EMBL/GenBank/DDBJ databases">
        <title>Sequencing the genomes of 1000 actinobacteria strains.</title>
        <authorList>
            <person name="Klenk H.-P."/>
        </authorList>
    </citation>
    <scope>NUCLEOTIDE SEQUENCE</scope>
    <source>
        <strain evidence="2">DSM 45354</strain>
    </source>
</reference>
<dbReference type="RefSeq" id="WP_192748896.1">
    <property type="nucleotide sequence ID" value="NZ_BAABJL010000096.1"/>
</dbReference>
<evidence type="ECO:0000313" key="3">
    <source>
        <dbReference type="Proteomes" id="UP000638648"/>
    </source>
</evidence>